<dbReference type="Proteomes" id="UP000031599">
    <property type="component" value="Unassembled WGS sequence"/>
</dbReference>
<dbReference type="InterPro" id="IPR009858">
    <property type="entry name" value="DUF1415"/>
</dbReference>
<protein>
    <recommendedName>
        <fullName evidence="3">DUF1415 domain-containing protein</fullName>
    </recommendedName>
</protein>
<proteinExistence type="predicted"/>
<evidence type="ECO:0008006" key="3">
    <source>
        <dbReference type="Google" id="ProtNLM"/>
    </source>
</evidence>
<organism evidence="1 2">
    <name type="scientific">Enhygromyxa salina</name>
    <dbReference type="NCBI Taxonomy" id="215803"/>
    <lineage>
        <taxon>Bacteria</taxon>
        <taxon>Pseudomonadati</taxon>
        <taxon>Myxococcota</taxon>
        <taxon>Polyangia</taxon>
        <taxon>Nannocystales</taxon>
        <taxon>Nannocystaceae</taxon>
        <taxon>Enhygromyxa</taxon>
    </lineage>
</organism>
<gene>
    <name evidence="1" type="ORF">DB30_00738</name>
</gene>
<name>A0A0C2A4W6_9BACT</name>
<dbReference type="AlphaFoldDB" id="A0A0C2A4W6"/>
<sequence length="240" mass="27099">MSDPLSWPPDEAVIQAIHDRYQREIVEGLNLCPFARRSREQGRVHRPVFAATNAHDPTPLEVAQQLGELVHTNRDAEIVLLTFPIPPGHAWHRPPAFERFLTALRAEWSKLPPPREFYMVSFHPRLEVPPDRSLTADSLVSVLRRSPDPVIQCVDAELLDRVRKQAQQTGRERMLRELEQQDPALAALFARSISADPELSGDIARQNFAAHGRGEAHAALERAIAALLLERDRVYGVSED</sequence>
<dbReference type="Pfam" id="PF07209">
    <property type="entry name" value="DUF1415"/>
    <property type="match status" value="1"/>
</dbReference>
<accession>A0A0C2A4W6</accession>
<comment type="caution">
    <text evidence="1">The sequence shown here is derived from an EMBL/GenBank/DDBJ whole genome shotgun (WGS) entry which is preliminary data.</text>
</comment>
<evidence type="ECO:0000313" key="2">
    <source>
        <dbReference type="Proteomes" id="UP000031599"/>
    </source>
</evidence>
<reference evidence="1 2" key="1">
    <citation type="submission" date="2014-12" db="EMBL/GenBank/DDBJ databases">
        <title>Genome assembly of Enhygromyxa salina DSM 15201.</title>
        <authorList>
            <person name="Sharma G."/>
            <person name="Subramanian S."/>
        </authorList>
    </citation>
    <scope>NUCLEOTIDE SEQUENCE [LARGE SCALE GENOMIC DNA]</scope>
    <source>
        <strain evidence="1 2">DSM 15201</strain>
    </source>
</reference>
<evidence type="ECO:0000313" key="1">
    <source>
        <dbReference type="EMBL" id="KIG18453.1"/>
    </source>
</evidence>
<dbReference type="EMBL" id="JMCC02000011">
    <property type="protein sequence ID" value="KIG18453.1"/>
    <property type="molecule type" value="Genomic_DNA"/>
</dbReference>
<dbReference type="RefSeq" id="WP_165703647.1">
    <property type="nucleotide sequence ID" value="NZ_JMCC02000011.1"/>
</dbReference>